<dbReference type="AlphaFoldDB" id="A0A395XRC8"/>
<evidence type="ECO:0000256" key="1">
    <source>
        <dbReference type="SAM" id="Coils"/>
    </source>
</evidence>
<proteinExistence type="predicted"/>
<name>A0A395XRC8_9FIRM</name>
<sequence length="249" mass="27814">MQEVTSNEAGNGIKTRDIVLLKVLACILILFFTLRFLVFPGLEKNQDLQNEKEQVEQTKQEMQDTIKQKSIVEKKIVKQKAELVNASQGFYDLLENQQVDELVTGIALKHNLKPVYLKIEGTEAGVPAAYQTVTQTDESGAQTAKSAQEELDENNQESSSDTDYEPEVVLQYVNTTTVSMTLQGNEPQIREMLDDIARNYPGVQVRSFDMNENTYVDSSLQQISQNNCECVLAVYTCGQLGTTASGEEN</sequence>
<gene>
    <name evidence="4" type="ORF">DWV67_01185</name>
</gene>
<protein>
    <submittedName>
        <fullName evidence="4">Uncharacterized protein</fullName>
    </submittedName>
</protein>
<feature type="coiled-coil region" evidence="1">
    <location>
        <begin position="41"/>
        <end position="75"/>
    </location>
</feature>
<dbReference type="EMBL" id="QSAJ01000002">
    <property type="protein sequence ID" value="RGW55711.1"/>
    <property type="molecule type" value="Genomic_DNA"/>
</dbReference>
<organism evidence="4 5">
    <name type="scientific">Dorea formicigenerans</name>
    <dbReference type="NCBI Taxonomy" id="39486"/>
    <lineage>
        <taxon>Bacteria</taxon>
        <taxon>Bacillati</taxon>
        <taxon>Bacillota</taxon>
        <taxon>Clostridia</taxon>
        <taxon>Lachnospirales</taxon>
        <taxon>Lachnospiraceae</taxon>
        <taxon>Dorea</taxon>
    </lineage>
</organism>
<feature type="compositionally biased region" description="Polar residues" evidence="2">
    <location>
        <begin position="135"/>
        <end position="146"/>
    </location>
</feature>
<evidence type="ECO:0000313" key="5">
    <source>
        <dbReference type="Proteomes" id="UP000266376"/>
    </source>
</evidence>
<keyword evidence="3" id="KW-1133">Transmembrane helix</keyword>
<feature type="compositionally biased region" description="Acidic residues" evidence="2">
    <location>
        <begin position="149"/>
        <end position="163"/>
    </location>
</feature>
<accession>A0A395XRC8</accession>
<keyword evidence="1" id="KW-0175">Coiled coil</keyword>
<reference evidence="4 5" key="1">
    <citation type="submission" date="2018-08" db="EMBL/GenBank/DDBJ databases">
        <title>A genome reference for cultivated species of the human gut microbiota.</title>
        <authorList>
            <person name="Zou Y."/>
            <person name="Xue W."/>
            <person name="Luo G."/>
        </authorList>
    </citation>
    <scope>NUCLEOTIDE SEQUENCE [LARGE SCALE GENOMIC DNA]</scope>
    <source>
        <strain evidence="4 5">AF12-11</strain>
    </source>
</reference>
<keyword evidence="3" id="KW-0812">Transmembrane</keyword>
<evidence type="ECO:0000313" key="4">
    <source>
        <dbReference type="EMBL" id="RGW55711.1"/>
    </source>
</evidence>
<evidence type="ECO:0000256" key="2">
    <source>
        <dbReference type="SAM" id="MobiDB-lite"/>
    </source>
</evidence>
<evidence type="ECO:0000256" key="3">
    <source>
        <dbReference type="SAM" id="Phobius"/>
    </source>
</evidence>
<feature type="region of interest" description="Disordered" evidence="2">
    <location>
        <begin position="135"/>
        <end position="163"/>
    </location>
</feature>
<keyword evidence="3" id="KW-0472">Membrane</keyword>
<dbReference type="Proteomes" id="UP000266376">
    <property type="component" value="Unassembled WGS sequence"/>
</dbReference>
<feature type="transmembrane region" description="Helical" evidence="3">
    <location>
        <begin position="20"/>
        <end position="42"/>
    </location>
</feature>
<comment type="caution">
    <text evidence="4">The sequence shown here is derived from an EMBL/GenBank/DDBJ whole genome shotgun (WGS) entry which is preliminary data.</text>
</comment>